<gene>
    <name evidence="1" type="ORF">PAXRUDRAFT_163358</name>
</gene>
<evidence type="ECO:0000313" key="2">
    <source>
        <dbReference type="Proteomes" id="UP000054538"/>
    </source>
</evidence>
<dbReference type="EMBL" id="KN826516">
    <property type="protein sequence ID" value="KIK78666.1"/>
    <property type="molecule type" value="Genomic_DNA"/>
</dbReference>
<accession>A0A0D0D4V9</accession>
<dbReference type="Proteomes" id="UP000054538">
    <property type="component" value="Unassembled WGS sequence"/>
</dbReference>
<dbReference type="InParanoid" id="A0A0D0D4V9"/>
<keyword evidence="2" id="KW-1185">Reference proteome</keyword>
<organism evidence="1 2">
    <name type="scientific">Paxillus rubicundulus Ve08.2h10</name>
    <dbReference type="NCBI Taxonomy" id="930991"/>
    <lineage>
        <taxon>Eukaryota</taxon>
        <taxon>Fungi</taxon>
        <taxon>Dikarya</taxon>
        <taxon>Basidiomycota</taxon>
        <taxon>Agaricomycotina</taxon>
        <taxon>Agaricomycetes</taxon>
        <taxon>Agaricomycetidae</taxon>
        <taxon>Boletales</taxon>
        <taxon>Paxilineae</taxon>
        <taxon>Paxillaceae</taxon>
        <taxon>Paxillus</taxon>
    </lineage>
</organism>
<dbReference type="HOGENOM" id="CLU_2910393_0_0_1"/>
<name>A0A0D0D4V9_9AGAM</name>
<dbReference type="OrthoDB" id="2687688at2759"/>
<reference evidence="2" key="2">
    <citation type="submission" date="2015-01" db="EMBL/GenBank/DDBJ databases">
        <title>Evolutionary Origins and Diversification of the Mycorrhizal Mutualists.</title>
        <authorList>
            <consortium name="DOE Joint Genome Institute"/>
            <consortium name="Mycorrhizal Genomics Consortium"/>
            <person name="Kohler A."/>
            <person name="Kuo A."/>
            <person name="Nagy L.G."/>
            <person name="Floudas D."/>
            <person name="Copeland A."/>
            <person name="Barry K.W."/>
            <person name="Cichocki N."/>
            <person name="Veneault-Fourrey C."/>
            <person name="LaButti K."/>
            <person name="Lindquist E.A."/>
            <person name="Lipzen A."/>
            <person name="Lundell T."/>
            <person name="Morin E."/>
            <person name="Murat C."/>
            <person name="Riley R."/>
            <person name="Ohm R."/>
            <person name="Sun H."/>
            <person name="Tunlid A."/>
            <person name="Henrissat B."/>
            <person name="Grigoriev I.V."/>
            <person name="Hibbett D.S."/>
            <person name="Martin F."/>
        </authorList>
    </citation>
    <scope>NUCLEOTIDE SEQUENCE [LARGE SCALE GENOMIC DNA]</scope>
    <source>
        <strain evidence="2">Ve08.2h10</strain>
    </source>
</reference>
<protein>
    <submittedName>
        <fullName evidence="1">Uncharacterized protein</fullName>
    </submittedName>
</protein>
<evidence type="ECO:0000313" key="1">
    <source>
        <dbReference type="EMBL" id="KIK78666.1"/>
    </source>
</evidence>
<dbReference type="AlphaFoldDB" id="A0A0D0D4V9"/>
<reference evidence="1 2" key="1">
    <citation type="submission" date="2014-04" db="EMBL/GenBank/DDBJ databases">
        <authorList>
            <consortium name="DOE Joint Genome Institute"/>
            <person name="Kuo A."/>
            <person name="Kohler A."/>
            <person name="Jargeat P."/>
            <person name="Nagy L.G."/>
            <person name="Floudas D."/>
            <person name="Copeland A."/>
            <person name="Barry K.W."/>
            <person name="Cichocki N."/>
            <person name="Veneault-Fourrey C."/>
            <person name="LaButti K."/>
            <person name="Lindquist E.A."/>
            <person name="Lipzen A."/>
            <person name="Lundell T."/>
            <person name="Morin E."/>
            <person name="Murat C."/>
            <person name="Sun H."/>
            <person name="Tunlid A."/>
            <person name="Henrissat B."/>
            <person name="Grigoriev I.V."/>
            <person name="Hibbett D.S."/>
            <person name="Martin F."/>
            <person name="Nordberg H.P."/>
            <person name="Cantor M.N."/>
            <person name="Hua S.X."/>
        </authorList>
    </citation>
    <scope>NUCLEOTIDE SEQUENCE [LARGE SCALE GENOMIC DNA]</scope>
    <source>
        <strain evidence="1 2">Ve08.2h10</strain>
    </source>
</reference>
<sequence length="66" mass="7501">MLNPPLTPMMKSSQLHLVESFANHHSDLFCQWLRVNPELFDDILNQISDHPIFSSGGSPIVIDKIQ</sequence>
<proteinExistence type="predicted"/>